<evidence type="ECO:0000313" key="4">
    <source>
        <dbReference type="EMBL" id="NED95488.1"/>
    </source>
</evidence>
<dbReference type="InterPro" id="IPR036388">
    <property type="entry name" value="WH-like_DNA-bd_sf"/>
</dbReference>
<evidence type="ECO:0000256" key="2">
    <source>
        <dbReference type="SAM" id="MobiDB-lite"/>
    </source>
</evidence>
<dbReference type="PANTHER" id="PTHR33169">
    <property type="entry name" value="PADR-FAMILY TRANSCRIPTIONAL REGULATOR"/>
    <property type="match status" value="1"/>
</dbReference>
<reference evidence="4 5" key="1">
    <citation type="submission" date="2020-02" db="EMBL/GenBank/DDBJ databases">
        <authorList>
            <person name="Li X.-J."/>
            <person name="Feng X.-M."/>
        </authorList>
    </citation>
    <scope>NUCLEOTIDE SEQUENCE [LARGE SCALE GENOMIC DNA]</scope>
    <source>
        <strain evidence="4 5">CGMCC 4.7225</strain>
    </source>
</reference>
<dbReference type="PANTHER" id="PTHR33169:SF26">
    <property type="entry name" value="CONSERVED PROTEIN"/>
    <property type="match status" value="1"/>
</dbReference>
<evidence type="ECO:0000313" key="5">
    <source>
        <dbReference type="Proteomes" id="UP000469185"/>
    </source>
</evidence>
<dbReference type="SUPFAM" id="SSF46785">
    <property type="entry name" value="Winged helix' DNA-binding domain"/>
    <property type="match status" value="1"/>
</dbReference>
<proteinExistence type="predicted"/>
<dbReference type="AlphaFoldDB" id="A0A6N9YKV1"/>
<evidence type="ECO:0000259" key="3">
    <source>
        <dbReference type="Pfam" id="PF03551"/>
    </source>
</evidence>
<name>A0A6N9YKV1_9ACTN</name>
<dbReference type="Pfam" id="PF03551">
    <property type="entry name" value="PadR"/>
    <property type="match status" value="1"/>
</dbReference>
<dbReference type="InterPro" id="IPR005149">
    <property type="entry name" value="Tscrpt_reg_PadR_N"/>
</dbReference>
<keyword evidence="5" id="KW-1185">Reference proteome</keyword>
<evidence type="ECO:0000256" key="1">
    <source>
        <dbReference type="SAM" id="Coils"/>
    </source>
</evidence>
<dbReference type="InterPro" id="IPR052509">
    <property type="entry name" value="Metal_resp_DNA-bind_regulator"/>
</dbReference>
<feature type="domain" description="Transcription regulator PadR N-terminal" evidence="3">
    <location>
        <begin position="12"/>
        <end position="90"/>
    </location>
</feature>
<dbReference type="InterPro" id="IPR036390">
    <property type="entry name" value="WH_DNA-bd_sf"/>
</dbReference>
<organism evidence="4 5">
    <name type="scientific">Phytoactinopolyspora alkaliphila</name>
    <dbReference type="NCBI Taxonomy" id="1783498"/>
    <lineage>
        <taxon>Bacteria</taxon>
        <taxon>Bacillati</taxon>
        <taxon>Actinomycetota</taxon>
        <taxon>Actinomycetes</taxon>
        <taxon>Jiangellales</taxon>
        <taxon>Jiangellaceae</taxon>
        <taxon>Phytoactinopolyspora</taxon>
    </lineage>
</organism>
<feature type="coiled-coil region" evidence="1">
    <location>
        <begin position="115"/>
        <end position="156"/>
    </location>
</feature>
<dbReference type="EMBL" id="JAAGOB010000004">
    <property type="protein sequence ID" value="NED95488.1"/>
    <property type="molecule type" value="Genomic_DNA"/>
</dbReference>
<accession>A0A6N9YKV1</accession>
<gene>
    <name evidence="4" type="ORF">G1H11_09195</name>
</gene>
<dbReference type="Gene3D" id="1.10.10.10">
    <property type="entry name" value="Winged helix-like DNA-binding domain superfamily/Winged helix DNA-binding domain"/>
    <property type="match status" value="1"/>
</dbReference>
<dbReference type="Proteomes" id="UP000469185">
    <property type="component" value="Unassembled WGS sequence"/>
</dbReference>
<keyword evidence="1" id="KW-0175">Coiled coil</keyword>
<protein>
    <submittedName>
        <fullName evidence="4">PadR family transcriptional regulator</fullName>
    </submittedName>
</protein>
<comment type="caution">
    <text evidence="4">The sequence shown here is derived from an EMBL/GenBank/DDBJ whole genome shotgun (WGS) entry which is preliminary data.</text>
</comment>
<sequence>MGKRAEALELAILGLLHDAPMHGYELRKRVNSLLGWGRAFSYGTLYPTLKEMVRNGHLTEDQPLEPAGARAGRRGRIVYKLTPEGKERFSELLREAGPSSWDDEQFGVHFAFFSRADAETRMRILTGRRSRLQERLEQFRSALSRTRERLDTYTLELQRHGLESVEREVKWLDGLISAEQRSNSPQDEHLRGSGSRLGAGGTPVDPSKEERNQS</sequence>
<dbReference type="RefSeq" id="WP_163818260.1">
    <property type="nucleotide sequence ID" value="NZ_JAAGOB010000004.1"/>
</dbReference>
<feature type="region of interest" description="Disordered" evidence="2">
    <location>
        <begin position="178"/>
        <end position="214"/>
    </location>
</feature>